<evidence type="ECO:0000313" key="7">
    <source>
        <dbReference type="EMBL" id="ODA28579.1"/>
    </source>
</evidence>
<accession>A0A1C3E603</accession>
<gene>
    <name evidence="7" type="ORF">A6X21_12855</name>
</gene>
<keyword evidence="8" id="KW-1185">Reference proteome</keyword>
<sequence length="291" mass="31748">MCSEAASSWNQLLQRRNQLLVSVRNAAEARLVVNTGVAVLDVKDPARGALGRADESVCREILAVVGKPRVEPAYAETSSGRATRVDSGVVMSLALGELLEVEPCAIPEGVDVLKVGLAHCAAQKGAAQHSAAQHCSGQQGSDGGWVRKWLEFREQTEALSKRSFRWIAVAYFDASAQAPDLEEVKTFAIQQQLAGVLIDSYEKTGQTMTDVYSWEKLNSCRDELVAAGMLLAIAGQIRVETLPVLKRLEPHLIAVRSAVCELRDRNRSLCPEALEKFHAELSQPLDFVIQK</sequence>
<protein>
    <recommendedName>
        <fullName evidence="2">(5-formylfuran-3-yl)methyl phosphate synthase</fullName>
        <ecNumber evidence="2">4.2.3.153</ecNumber>
    </recommendedName>
    <alternativeName>
        <fullName evidence="5">4-(hydroxymethyl)-2-furancarboxaldehyde-phosphate synthase</fullName>
    </alternativeName>
</protein>
<evidence type="ECO:0000256" key="5">
    <source>
        <dbReference type="ARBA" id="ARBA00032523"/>
    </source>
</evidence>
<comment type="function">
    <text evidence="1">Catalyzes the formation of 4-(hydroxymethyl)-2-furancarboxaldehyde phosphate (4-HFC-P) from two molecules of glyceraldehyde-3-P (GA-3-P).</text>
</comment>
<name>A0A1C3E603_9PLAN</name>
<dbReference type="Pfam" id="PF04476">
    <property type="entry name" value="4HFCP_synth"/>
    <property type="match status" value="1"/>
</dbReference>
<evidence type="ECO:0000256" key="3">
    <source>
        <dbReference type="ARBA" id="ARBA00023239"/>
    </source>
</evidence>
<proteinExistence type="predicted"/>
<dbReference type="AlphaFoldDB" id="A0A1C3E603"/>
<dbReference type="EMBL" id="LYDR01000152">
    <property type="protein sequence ID" value="ODA28579.1"/>
    <property type="molecule type" value="Genomic_DNA"/>
</dbReference>
<comment type="catalytic activity">
    <reaction evidence="6">
        <text>2 D-glyceraldehyde 3-phosphate = 4-(hydroxymethyl)-2-furancarboxaldehyde phosphate + phosphate + 2 H2O</text>
        <dbReference type="Rhea" id="RHEA:43536"/>
        <dbReference type="ChEBI" id="CHEBI:15377"/>
        <dbReference type="ChEBI" id="CHEBI:43474"/>
        <dbReference type="ChEBI" id="CHEBI:59776"/>
        <dbReference type="ChEBI" id="CHEBI:83407"/>
        <dbReference type="EC" id="4.2.3.153"/>
    </reaction>
</comment>
<organism evidence="7 8">
    <name type="scientific">Planctopirus hydrillae</name>
    <dbReference type="NCBI Taxonomy" id="1841610"/>
    <lineage>
        <taxon>Bacteria</taxon>
        <taxon>Pseudomonadati</taxon>
        <taxon>Planctomycetota</taxon>
        <taxon>Planctomycetia</taxon>
        <taxon>Planctomycetales</taxon>
        <taxon>Planctomycetaceae</taxon>
        <taxon>Planctopirus</taxon>
    </lineage>
</organism>
<dbReference type="InterPro" id="IPR007565">
    <property type="entry name" value="4HFCP_synth"/>
</dbReference>
<evidence type="ECO:0000256" key="6">
    <source>
        <dbReference type="ARBA" id="ARBA00047628"/>
    </source>
</evidence>
<evidence type="ECO:0000313" key="8">
    <source>
        <dbReference type="Proteomes" id="UP000094828"/>
    </source>
</evidence>
<keyword evidence="3" id="KW-0456">Lyase</keyword>
<dbReference type="Proteomes" id="UP000094828">
    <property type="component" value="Unassembled WGS sequence"/>
</dbReference>
<evidence type="ECO:0000256" key="4">
    <source>
        <dbReference type="ARBA" id="ARBA00023270"/>
    </source>
</evidence>
<dbReference type="EC" id="4.2.3.153" evidence="2"/>
<dbReference type="STRING" id="1841610.A6X21_12855"/>
<reference evidence="7 8" key="1">
    <citation type="submission" date="2016-05" db="EMBL/GenBank/DDBJ databases">
        <title>Genomic and physiological characterization of Planctopirus sp. isolated from fresh water lake.</title>
        <authorList>
            <person name="Subhash Y."/>
            <person name="Ramana C."/>
        </authorList>
    </citation>
    <scope>NUCLEOTIDE SEQUENCE [LARGE SCALE GENOMIC DNA]</scope>
    <source>
        <strain evidence="7 8">JC280</strain>
    </source>
</reference>
<evidence type="ECO:0000256" key="1">
    <source>
        <dbReference type="ARBA" id="ARBA00003810"/>
    </source>
</evidence>
<comment type="caution">
    <text evidence="7">The sequence shown here is derived from an EMBL/GenBank/DDBJ whole genome shotgun (WGS) entry which is preliminary data.</text>
</comment>
<evidence type="ECO:0000256" key="2">
    <source>
        <dbReference type="ARBA" id="ARBA00012553"/>
    </source>
</evidence>
<keyword evidence="4" id="KW-0704">Schiff base</keyword>
<dbReference type="GO" id="GO:0016829">
    <property type="term" value="F:lyase activity"/>
    <property type="evidence" value="ECO:0007669"/>
    <property type="project" value="UniProtKB-KW"/>
</dbReference>
<dbReference type="OrthoDB" id="289419at2"/>